<reference evidence="2 3" key="1">
    <citation type="submission" date="2021-01" db="EMBL/GenBank/DDBJ databases">
        <title>Genomic Encyclopedia of Type Strains, Phase IV (KMG-IV): sequencing the most valuable type-strain genomes for metagenomic binning, comparative biology and taxonomic classification.</title>
        <authorList>
            <person name="Goeker M."/>
        </authorList>
    </citation>
    <scope>NUCLEOTIDE SEQUENCE [LARGE SCALE GENOMIC DNA]</scope>
    <source>
        <strain evidence="2 3">DSM 27513</strain>
    </source>
</reference>
<evidence type="ECO:0000256" key="1">
    <source>
        <dbReference type="SAM" id="Coils"/>
    </source>
</evidence>
<comment type="caution">
    <text evidence="2">The sequence shown here is derived from an EMBL/GenBank/DDBJ whole genome shotgun (WGS) entry which is preliminary data.</text>
</comment>
<feature type="coiled-coil region" evidence="1">
    <location>
        <begin position="105"/>
        <end position="135"/>
    </location>
</feature>
<organism evidence="2 3">
    <name type="scientific">Streptococcus saliviloxodontae</name>
    <dbReference type="NCBI Taxonomy" id="1349416"/>
    <lineage>
        <taxon>Bacteria</taxon>
        <taxon>Bacillati</taxon>
        <taxon>Bacillota</taxon>
        <taxon>Bacilli</taxon>
        <taxon>Lactobacillales</taxon>
        <taxon>Streptococcaceae</taxon>
        <taxon>Streptococcus</taxon>
    </lineage>
</organism>
<gene>
    <name evidence="2" type="ORF">JOC31_000489</name>
</gene>
<proteinExistence type="predicted"/>
<evidence type="ECO:0000313" key="3">
    <source>
        <dbReference type="Proteomes" id="UP000809081"/>
    </source>
</evidence>
<name>A0ABS2PJT5_9STRE</name>
<evidence type="ECO:0000313" key="2">
    <source>
        <dbReference type="EMBL" id="MBM7635688.1"/>
    </source>
</evidence>
<dbReference type="RefSeq" id="WP_205016621.1">
    <property type="nucleotide sequence ID" value="NZ_JAFBEI010000007.1"/>
</dbReference>
<keyword evidence="3" id="KW-1185">Reference proteome</keyword>
<sequence>MSQKENLKRRLSQATSSLTSNWKKTLLIGAGVLLVGGAGVAVGVKLGHEGIEQAIESRFEGDFRQVDDKKEKDQDNDWSEGAQALMTYDEWKTAIDQSALSTADKKTFQAALEKAKDKITEADKLKTQLESLYKNSFEQLESDYSKLLDSHSSLWAKLDEQPSQNLEDLEQDDLTDLKQEISQSNLSDDEKSSLIKDIDQMKFLKANYSTAYESYVSQASKLETELTTAQNAVSTTLKDNKVTDSMLEEVLGGHGSWKDSEDDNQWG</sequence>
<dbReference type="EMBL" id="JAFBEI010000007">
    <property type="protein sequence ID" value="MBM7635688.1"/>
    <property type="molecule type" value="Genomic_DNA"/>
</dbReference>
<keyword evidence="1" id="KW-0175">Coiled coil</keyword>
<protein>
    <submittedName>
        <fullName evidence="2">Vacuolar-type H+-ATPase subunit I/STV1</fullName>
    </submittedName>
</protein>
<dbReference type="Proteomes" id="UP000809081">
    <property type="component" value="Unassembled WGS sequence"/>
</dbReference>
<accession>A0ABS2PJT5</accession>